<keyword evidence="1" id="KW-0472">Membrane</keyword>
<keyword evidence="1" id="KW-1133">Transmembrane helix</keyword>
<feature type="transmembrane region" description="Helical" evidence="1">
    <location>
        <begin position="7"/>
        <end position="24"/>
    </location>
</feature>
<dbReference type="InterPro" id="IPR014509">
    <property type="entry name" value="YjdF-like"/>
</dbReference>
<protein>
    <submittedName>
        <fullName evidence="2">DUF2238 domain-containing protein</fullName>
    </submittedName>
</protein>
<organism evidence="2 3">
    <name type="scientific">Heyndrickxia oleronia</name>
    <dbReference type="NCBI Taxonomy" id="38875"/>
    <lineage>
        <taxon>Bacteria</taxon>
        <taxon>Bacillati</taxon>
        <taxon>Bacillota</taxon>
        <taxon>Bacilli</taxon>
        <taxon>Bacillales</taxon>
        <taxon>Bacillaceae</taxon>
        <taxon>Heyndrickxia</taxon>
    </lineage>
</organism>
<evidence type="ECO:0000313" key="3">
    <source>
        <dbReference type="Proteomes" id="UP001159179"/>
    </source>
</evidence>
<keyword evidence="1" id="KW-0812">Transmembrane</keyword>
<dbReference type="Pfam" id="PF09997">
    <property type="entry name" value="DUF2238"/>
    <property type="match status" value="1"/>
</dbReference>
<proteinExistence type="predicted"/>
<gene>
    <name evidence="2" type="ORF">P5X88_01285</name>
</gene>
<reference evidence="2" key="1">
    <citation type="submission" date="2023-03" db="EMBL/GenBank/DDBJ databases">
        <title>Bacterial isolates from washroom surfaces on a university campus.</title>
        <authorList>
            <person name="Holman D.B."/>
            <person name="Gzyl K.E."/>
            <person name="Taheri A.E."/>
        </authorList>
    </citation>
    <scope>NUCLEOTIDE SEQUENCE</scope>
    <source>
        <strain evidence="2">RD03</strain>
    </source>
</reference>
<accession>A0AAW6SRU9</accession>
<feature type="transmembrane region" description="Helical" evidence="1">
    <location>
        <begin position="129"/>
        <end position="152"/>
    </location>
</feature>
<dbReference type="EMBL" id="JAROYP010000001">
    <property type="protein sequence ID" value="MDH5159547.1"/>
    <property type="molecule type" value="Genomic_DNA"/>
</dbReference>
<dbReference type="RefSeq" id="WP_280615452.1">
    <property type="nucleotide sequence ID" value="NZ_JAROYP010000001.1"/>
</dbReference>
<feature type="transmembrane region" description="Helical" evidence="1">
    <location>
        <begin position="172"/>
        <end position="190"/>
    </location>
</feature>
<dbReference type="PIRSF" id="PIRSF020606">
    <property type="entry name" value="UCP020606"/>
    <property type="match status" value="1"/>
</dbReference>
<name>A0AAW6SRU9_9BACI</name>
<dbReference type="InterPro" id="IPR058534">
    <property type="entry name" value="YjdF"/>
</dbReference>
<feature type="transmembrane region" description="Helical" evidence="1">
    <location>
        <begin position="57"/>
        <end position="78"/>
    </location>
</feature>
<evidence type="ECO:0000313" key="2">
    <source>
        <dbReference type="EMBL" id="MDH5159547.1"/>
    </source>
</evidence>
<feature type="transmembrane region" description="Helical" evidence="1">
    <location>
        <begin position="30"/>
        <end position="50"/>
    </location>
</feature>
<feature type="transmembrane region" description="Helical" evidence="1">
    <location>
        <begin position="98"/>
        <end position="117"/>
    </location>
</feature>
<evidence type="ECO:0000256" key="1">
    <source>
        <dbReference type="SAM" id="Phobius"/>
    </source>
</evidence>
<dbReference type="Proteomes" id="UP001159179">
    <property type="component" value="Unassembled WGS sequence"/>
</dbReference>
<sequence>MKNVKFPHFFLFIIIIIFLLWSVIKANDYFTWMLEVSPAIIGLLVLLFTYSRFRLTTLSYLIITILVVLMFIGGHYTYADVPLFSWLKEEFHLQRNNYDRFGHFAKGSFIIVIRELLLRNTCIKPSKWLICITLSIILAISAMYEIIEWLVAKIVGRSAKSFLATQGDVWDSQWDMSLTFIGAILTLLLLSKLHNRMMNKEL</sequence>
<dbReference type="AlphaFoldDB" id="A0AAW6SRU9"/>
<comment type="caution">
    <text evidence="2">The sequence shown here is derived from an EMBL/GenBank/DDBJ whole genome shotgun (WGS) entry which is preliminary data.</text>
</comment>